<dbReference type="WBParaSite" id="HDID_0000357401-mRNA-1">
    <property type="protein sequence ID" value="HDID_0000357401-mRNA-1"/>
    <property type="gene ID" value="HDID_0000357401"/>
</dbReference>
<feature type="region of interest" description="Disordered" evidence="1">
    <location>
        <begin position="313"/>
        <end position="353"/>
    </location>
</feature>
<feature type="compositionally biased region" description="Polar residues" evidence="1">
    <location>
        <begin position="840"/>
        <end position="855"/>
    </location>
</feature>
<reference evidence="4" key="1">
    <citation type="submission" date="2016-04" db="UniProtKB">
        <authorList>
            <consortium name="WormBaseParasite"/>
        </authorList>
    </citation>
    <scope>IDENTIFICATION</scope>
</reference>
<sequence>MRTSQLRLNGFYPFLGYRFGGSAADQEEEDEVPVNTIVIDNATGQPHITAVSSAASSSTSRKHSNTVLSNNGTPPNRHLSTTILEIPDLHQVIPVSVNQLNDLAITTACAAAAASVNSLVNSFQLKPASRLPSTTTDKLISTSSNNDQTNSVSSDSEMRRRSLPNSFNDRVISTNQLKQYLKSMLNGVIPTSREIGAANGTTATTNNPPSELTHVPYVVLPQTATNAREKRVRQQSACLHPPDKDFSGNSGVPKLPTFQGRVIRAPPSQNVPHTPHASIVSTLTQGAAISLASAIGNIATAVVATNGTTGHLAEDDDLSDAELSTDDGQNDSDTDDDENEDDDDDGKGAGGGERCFVGAPQVVHLAPPTQAPTTPALFTHCQYAYIGAGRWQVYVQMWFVEERLKREAYLQVLENEWHDYDRIADLFEGSKCLSSNDRIILVRLLAMARHNVPLIEGELVFPCDTLVNVYVLLSLILYSLSSESNGGIYTQELYSKLVTLHLHQQAQEIMAQAGQQFDTHGAIPSIKHGAVEHPSSSIATNGLTSLGQSTVLTSTAPVLPLTLDAAAVPTLLPSGAMTAASDPCHTSVSHSRHALDSCPHELEDPINARLIQVNGDSSSNMIMLPQAPSSVVPPATTTTCMGVPTGMISTETSGVASPPVQTVAPTNLFKSTTATNATNSVSVASEHSTAPSTTGCNTGSRTVEMLDVGRLAPENAMCALCDRHDYLHRTDLPNYLTSPCYHCRESFAREAKITPEDLFDLHLQHNVPWPAFLQARFNIPPDGRSMENLIAYDCRWRCREPCTCLPDISLPPCVEFPWLYAKIPVAGAVDASYDSAENVPPSTNPGTEQAPTPSLQHPPLESDYSAGHSSTSNNPPPSLPTVTAATANNANTEIKSTPTDADASSGHHVTAPSQSQNSKTSTLSTETTSSTTKHQHSHSMPLPCAPHHARGALGPPQCCDPIGWPVASPRELSFPSQHSHNPLPLEQEQSPAQSHPQSTIVEAQNL</sequence>
<gene>
    <name evidence="2" type="ORF">HDID_LOCUS3571</name>
</gene>
<feature type="compositionally biased region" description="Polar residues" evidence="1">
    <location>
        <begin position="65"/>
        <end position="76"/>
    </location>
</feature>
<feature type="region of interest" description="Disordered" evidence="1">
    <location>
        <begin position="965"/>
        <end position="1006"/>
    </location>
</feature>
<dbReference type="OrthoDB" id="1034557at2759"/>
<feature type="compositionally biased region" description="Polar residues" evidence="1">
    <location>
        <begin position="131"/>
        <end position="155"/>
    </location>
</feature>
<feature type="compositionally biased region" description="Low complexity" evidence="1">
    <location>
        <begin position="880"/>
        <end position="892"/>
    </location>
</feature>
<name>A0A158QDS2_HYMDI</name>
<dbReference type="AlphaFoldDB" id="A0A158QDS2"/>
<protein>
    <submittedName>
        <fullName evidence="4">C2H2-type domain-containing protein</fullName>
    </submittedName>
</protein>
<feature type="region of interest" description="Disordered" evidence="1">
    <location>
        <begin position="130"/>
        <end position="166"/>
    </location>
</feature>
<evidence type="ECO:0000313" key="4">
    <source>
        <dbReference type="WBParaSite" id="HDID_0000357401-mRNA-1"/>
    </source>
</evidence>
<feature type="compositionally biased region" description="Polar residues" evidence="1">
    <location>
        <begin position="987"/>
        <end position="1006"/>
    </location>
</feature>
<dbReference type="EMBL" id="UYSG01001116">
    <property type="protein sequence ID" value="VDL35268.1"/>
    <property type="molecule type" value="Genomic_DNA"/>
</dbReference>
<reference evidence="2 3" key="2">
    <citation type="submission" date="2018-11" db="EMBL/GenBank/DDBJ databases">
        <authorList>
            <consortium name="Pathogen Informatics"/>
        </authorList>
    </citation>
    <scope>NUCLEOTIDE SEQUENCE [LARGE SCALE GENOMIC DNA]</scope>
</reference>
<dbReference type="Proteomes" id="UP000274504">
    <property type="component" value="Unassembled WGS sequence"/>
</dbReference>
<organism evidence="4">
    <name type="scientific">Hymenolepis diminuta</name>
    <name type="common">Rat tapeworm</name>
    <dbReference type="NCBI Taxonomy" id="6216"/>
    <lineage>
        <taxon>Eukaryota</taxon>
        <taxon>Metazoa</taxon>
        <taxon>Spiralia</taxon>
        <taxon>Lophotrochozoa</taxon>
        <taxon>Platyhelminthes</taxon>
        <taxon>Cestoda</taxon>
        <taxon>Eucestoda</taxon>
        <taxon>Cyclophyllidea</taxon>
        <taxon>Hymenolepididae</taxon>
        <taxon>Hymenolepis</taxon>
    </lineage>
</organism>
<feature type="compositionally biased region" description="Acidic residues" evidence="1">
    <location>
        <begin position="314"/>
        <end position="345"/>
    </location>
</feature>
<proteinExistence type="predicted"/>
<feature type="region of interest" description="Disordered" evidence="1">
    <location>
        <begin position="53"/>
        <end position="76"/>
    </location>
</feature>
<evidence type="ECO:0000313" key="2">
    <source>
        <dbReference type="EMBL" id="VDL35268.1"/>
    </source>
</evidence>
<dbReference type="STRING" id="6216.A0A158QDS2"/>
<evidence type="ECO:0000256" key="1">
    <source>
        <dbReference type="SAM" id="MobiDB-lite"/>
    </source>
</evidence>
<accession>A0A158QDS2</accession>
<feature type="compositionally biased region" description="Low complexity" evidence="1">
    <location>
        <begin position="918"/>
        <end position="932"/>
    </location>
</feature>
<evidence type="ECO:0000313" key="3">
    <source>
        <dbReference type="Proteomes" id="UP000274504"/>
    </source>
</evidence>
<feature type="region of interest" description="Disordered" evidence="1">
    <location>
        <begin position="834"/>
        <end position="948"/>
    </location>
</feature>